<dbReference type="GO" id="GO:0015293">
    <property type="term" value="F:symporter activity"/>
    <property type="evidence" value="ECO:0007669"/>
    <property type="project" value="InterPro"/>
</dbReference>
<dbReference type="GO" id="GO:0008643">
    <property type="term" value="P:carbohydrate transport"/>
    <property type="evidence" value="ECO:0007669"/>
    <property type="project" value="InterPro"/>
</dbReference>
<evidence type="ECO:0000313" key="2">
    <source>
        <dbReference type="EMBL" id="QCT71863.1"/>
    </source>
</evidence>
<dbReference type="Proteomes" id="UP000218387">
    <property type="component" value="Chromosome"/>
</dbReference>
<feature type="transmembrane region" description="Helical" evidence="1">
    <location>
        <begin position="159"/>
        <end position="176"/>
    </location>
</feature>
<feature type="transmembrane region" description="Helical" evidence="1">
    <location>
        <begin position="415"/>
        <end position="435"/>
    </location>
</feature>
<feature type="transmembrane region" description="Helical" evidence="1">
    <location>
        <begin position="238"/>
        <end position="266"/>
    </location>
</feature>
<reference evidence="2 3" key="1">
    <citation type="submission" date="2018-05" db="EMBL/GenBank/DDBJ databases">
        <title>Genome comparison of Eubacterium sp.</title>
        <authorList>
            <person name="Feng Y."/>
            <person name="Sanchez-Andrea I."/>
            <person name="Stams A.J.M."/>
            <person name="De Vos W.M."/>
        </authorList>
    </citation>
    <scope>NUCLEOTIDE SEQUENCE [LARGE SCALE GENOMIC DNA]</scope>
    <source>
        <strain evidence="2 3">YI</strain>
    </source>
</reference>
<organism evidence="2 3">
    <name type="scientific">Eubacterium maltosivorans</name>
    <dbReference type="NCBI Taxonomy" id="2041044"/>
    <lineage>
        <taxon>Bacteria</taxon>
        <taxon>Bacillati</taxon>
        <taxon>Bacillota</taxon>
        <taxon>Clostridia</taxon>
        <taxon>Eubacteriales</taxon>
        <taxon>Eubacteriaceae</taxon>
        <taxon>Eubacterium</taxon>
    </lineage>
</organism>
<feature type="transmembrane region" description="Helical" evidence="1">
    <location>
        <begin position="303"/>
        <end position="322"/>
    </location>
</feature>
<feature type="transmembrane region" description="Helical" evidence="1">
    <location>
        <begin position="12"/>
        <end position="33"/>
    </location>
</feature>
<keyword evidence="1" id="KW-0472">Membrane</keyword>
<evidence type="ECO:0000313" key="3">
    <source>
        <dbReference type="Proteomes" id="UP000218387"/>
    </source>
</evidence>
<protein>
    <submittedName>
        <fullName evidence="2">MFS transporter</fullName>
    </submittedName>
</protein>
<dbReference type="InterPro" id="IPR039672">
    <property type="entry name" value="MFS_2"/>
</dbReference>
<keyword evidence="3" id="KW-1185">Reference proteome</keyword>
<name>A0A4P9C8P5_EUBML</name>
<feature type="transmembrane region" description="Helical" evidence="1">
    <location>
        <begin position="182"/>
        <end position="203"/>
    </location>
</feature>
<dbReference type="InterPro" id="IPR036259">
    <property type="entry name" value="MFS_trans_sf"/>
</dbReference>
<feature type="transmembrane region" description="Helical" evidence="1">
    <location>
        <begin position="79"/>
        <end position="100"/>
    </location>
</feature>
<dbReference type="NCBIfam" id="TIGR00792">
    <property type="entry name" value="gph"/>
    <property type="match status" value="1"/>
</dbReference>
<dbReference type="KEGG" id="emt:CPZ25_011155"/>
<feature type="transmembrane region" description="Helical" evidence="1">
    <location>
        <begin position="272"/>
        <end position="291"/>
    </location>
</feature>
<feature type="transmembrane region" description="Helical" evidence="1">
    <location>
        <begin position="106"/>
        <end position="129"/>
    </location>
</feature>
<gene>
    <name evidence="2" type="ORF">CPZ25_011155</name>
</gene>
<keyword evidence="1" id="KW-1133">Transmembrane helix</keyword>
<dbReference type="GO" id="GO:0006814">
    <property type="term" value="P:sodium ion transport"/>
    <property type="evidence" value="ECO:0007669"/>
    <property type="project" value="InterPro"/>
</dbReference>
<dbReference type="RefSeq" id="WP_058693307.1">
    <property type="nucleotide sequence ID" value="NZ_CP029487.1"/>
</dbReference>
<keyword evidence="1" id="KW-0812">Transmembrane</keyword>
<feature type="transmembrane region" description="Helical" evidence="1">
    <location>
        <begin position="372"/>
        <end position="395"/>
    </location>
</feature>
<dbReference type="AlphaFoldDB" id="A0A4P9C8P5"/>
<feature type="transmembrane region" description="Helical" evidence="1">
    <location>
        <begin position="328"/>
        <end position="351"/>
    </location>
</feature>
<dbReference type="InterPro" id="IPR001927">
    <property type="entry name" value="Na/Gal_symport"/>
</dbReference>
<dbReference type="PANTHER" id="PTHR11328">
    <property type="entry name" value="MAJOR FACILITATOR SUPERFAMILY DOMAIN-CONTAINING PROTEIN"/>
    <property type="match status" value="1"/>
</dbReference>
<dbReference type="PANTHER" id="PTHR11328:SF24">
    <property type="entry name" value="MAJOR FACILITATOR SUPERFAMILY (MFS) PROFILE DOMAIN-CONTAINING PROTEIN"/>
    <property type="match status" value="1"/>
</dbReference>
<dbReference type="Pfam" id="PF13347">
    <property type="entry name" value="MFS_2"/>
    <property type="match status" value="1"/>
</dbReference>
<sequence length="455" mass="50057">MKKLSNYIKFSYGFADLCFIFMVTFSNTYYLVFFTEVLKISPVQAGVIMTFGRILDTISVPILGPIIEKSNFKWGRYRSWILIGSFFILLFNTIMCANLTGLPEGVYIVLYTIFYAAFCIATNVSYIGYTSLNSTLTVDAAERVQLSTFRGQGNSIGKILAGWCLLPLIYLVAGAQEMTVQGFFITALLLGLMTVLGYGNLFAATKDYKDSGVAVKGGKAEKVTVAQMFKQVVTNRPLLAILVADVCRVLTTLLIVAMFPYFYIYVVKNPDIIPTFFGLTSILMLIGSTLVPFITKKLTKKQTYILGMVWICAALVLMFFNASNATLVLIIACIGYVGVAFPNVVNTAMYADITDYSEWKTGYNARAVIFSVYQLSIKIAAVFSTSVAAFGLGLIGLQSGVEPTPEVIEGIKSLAMFFPAGVSLVAVIAMLFYNVNERKLPELRAEIAERKVADN</sequence>
<dbReference type="GO" id="GO:0005886">
    <property type="term" value="C:plasma membrane"/>
    <property type="evidence" value="ECO:0007669"/>
    <property type="project" value="TreeGrafter"/>
</dbReference>
<dbReference type="SUPFAM" id="SSF103473">
    <property type="entry name" value="MFS general substrate transporter"/>
    <property type="match status" value="1"/>
</dbReference>
<dbReference type="Gene3D" id="1.20.1250.20">
    <property type="entry name" value="MFS general substrate transporter like domains"/>
    <property type="match status" value="2"/>
</dbReference>
<proteinExistence type="predicted"/>
<accession>A0A4P9C8P5</accession>
<feature type="transmembrane region" description="Helical" evidence="1">
    <location>
        <begin position="45"/>
        <end position="67"/>
    </location>
</feature>
<evidence type="ECO:0000256" key="1">
    <source>
        <dbReference type="SAM" id="Phobius"/>
    </source>
</evidence>
<dbReference type="EMBL" id="CP029487">
    <property type="protein sequence ID" value="QCT71863.1"/>
    <property type="molecule type" value="Genomic_DNA"/>
</dbReference>